<dbReference type="Proteomes" id="UP000499080">
    <property type="component" value="Unassembled WGS sequence"/>
</dbReference>
<dbReference type="AlphaFoldDB" id="A0A4Y2P8L0"/>
<keyword evidence="2" id="KW-1185">Reference proteome</keyword>
<organism evidence="1 2">
    <name type="scientific">Araneus ventricosus</name>
    <name type="common">Orbweaver spider</name>
    <name type="synonym">Epeira ventricosa</name>
    <dbReference type="NCBI Taxonomy" id="182803"/>
    <lineage>
        <taxon>Eukaryota</taxon>
        <taxon>Metazoa</taxon>
        <taxon>Ecdysozoa</taxon>
        <taxon>Arthropoda</taxon>
        <taxon>Chelicerata</taxon>
        <taxon>Arachnida</taxon>
        <taxon>Araneae</taxon>
        <taxon>Araneomorphae</taxon>
        <taxon>Entelegynae</taxon>
        <taxon>Araneoidea</taxon>
        <taxon>Araneidae</taxon>
        <taxon>Araneus</taxon>
    </lineage>
</organism>
<proteinExistence type="predicted"/>
<reference evidence="1 2" key="1">
    <citation type="journal article" date="2019" name="Sci. Rep.">
        <title>Orb-weaving spider Araneus ventricosus genome elucidates the spidroin gene catalogue.</title>
        <authorList>
            <person name="Kono N."/>
            <person name="Nakamura H."/>
            <person name="Ohtoshi R."/>
            <person name="Moran D.A.P."/>
            <person name="Shinohara A."/>
            <person name="Yoshida Y."/>
            <person name="Fujiwara M."/>
            <person name="Mori M."/>
            <person name="Tomita M."/>
            <person name="Arakawa K."/>
        </authorList>
    </citation>
    <scope>NUCLEOTIDE SEQUENCE [LARGE SCALE GENOMIC DNA]</scope>
</reference>
<dbReference type="EMBL" id="BGPR01131711">
    <property type="protein sequence ID" value="GBN47402.1"/>
    <property type="molecule type" value="Genomic_DNA"/>
</dbReference>
<comment type="caution">
    <text evidence="1">The sequence shown here is derived from an EMBL/GenBank/DDBJ whole genome shotgun (WGS) entry which is preliminary data.</text>
</comment>
<accession>A0A4Y2P8L0</accession>
<evidence type="ECO:0000313" key="1">
    <source>
        <dbReference type="EMBL" id="GBN47402.1"/>
    </source>
</evidence>
<gene>
    <name evidence="1" type="ORF">AVEN_191595_1</name>
</gene>
<evidence type="ECO:0000313" key="2">
    <source>
        <dbReference type="Proteomes" id="UP000499080"/>
    </source>
</evidence>
<protein>
    <submittedName>
        <fullName evidence="1">Uncharacterized protein</fullName>
    </submittedName>
</protein>
<name>A0A4Y2P8L0_ARAVE</name>
<sequence>MLCIRQMSSKRLVNSSLTLRLGLSASGISEIHMLVLSLLVNTDANSGSSHLQSLSGHPHFGYKETVNFILSLRGRAIGTSFLLGHPDCFVILGGFAVSPFCDIISLRKNPWIKFSNPLGYDHSIRLFSLPAVCRSPRISRRFSF</sequence>